<evidence type="ECO:0000256" key="3">
    <source>
        <dbReference type="ARBA" id="ARBA00022490"/>
    </source>
</evidence>
<feature type="transmembrane region" description="Helical" evidence="10">
    <location>
        <begin position="374"/>
        <end position="396"/>
    </location>
</feature>
<dbReference type="Pfam" id="PF05781">
    <property type="entry name" value="MRVI1"/>
    <property type="match status" value="1"/>
</dbReference>
<name>A0A9Q1FKV0_SYNKA</name>
<keyword evidence="3" id="KW-0963">Cytoplasm</keyword>
<feature type="coiled-coil region" evidence="8">
    <location>
        <begin position="93"/>
        <end position="120"/>
    </location>
</feature>
<comment type="subcellular location">
    <subcellularLocation>
        <location evidence="2">Cytoplasm</location>
    </subcellularLocation>
    <subcellularLocation>
        <location evidence="1">Membrane</location>
        <topology evidence="1">Single-pass membrane protein</topology>
    </subcellularLocation>
</comment>
<organism evidence="11 12">
    <name type="scientific">Synaphobranchus kaupii</name>
    <name type="common">Kaup's arrowtooth eel</name>
    <dbReference type="NCBI Taxonomy" id="118154"/>
    <lineage>
        <taxon>Eukaryota</taxon>
        <taxon>Metazoa</taxon>
        <taxon>Chordata</taxon>
        <taxon>Craniata</taxon>
        <taxon>Vertebrata</taxon>
        <taxon>Euteleostomi</taxon>
        <taxon>Actinopterygii</taxon>
        <taxon>Neopterygii</taxon>
        <taxon>Teleostei</taxon>
        <taxon>Anguilliformes</taxon>
        <taxon>Synaphobranchidae</taxon>
        <taxon>Synaphobranchus</taxon>
    </lineage>
</organism>
<feature type="region of interest" description="Disordered" evidence="9">
    <location>
        <begin position="279"/>
        <end position="308"/>
    </location>
</feature>
<dbReference type="AlphaFoldDB" id="A0A9Q1FKV0"/>
<evidence type="ECO:0000256" key="8">
    <source>
        <dbReference type="SAM" id="Coils"/>
    </source>
</evidence>
<evidence type="ECO:0000256" key="6">
    <source>
        <dbReference type="ARBA" id="ARBA00023054"/>
    </source>
</evidence>
<accession>A0A9Q1FKV0</accession>
<keyword evidence="5 10" id="KW-1133">Transmembrane helix</keyword>
<evidence type="ECO:0000313" key="12">
    <source>
        <dbReference type="Proteomes" id="UP001152622"/>
    </source>
</evidence>
<keyword evidence="12" id="KW-1185">Reference proteome</keyword>
<sequence length="405" mass="45761">MNDQPSAGEQKPSDYASILGDSEDSGEELSPEGVLVSSWERLPMLERLGLCSMEMTEDEVEDSFVQLALAFRCDQYTLKRRLQAEEHDRCVAEENLRLELERTKDTLQSLKVRCQDRERKEILEKLELSLENIGGTIEGIVATAEQLGTVHQEARATRSVELMVSHVENLNHRHTAESSELKETRRLVHVTRGRIYSDSTDDGDIRNSLMRQSSQQYLTRRRVSITLIPTMAQINDQESKLTDSVTTNGDTDSIGSERAIGWLGGRQTDSSIEILSKACLADSPGDGPSVQQLEHTNSPQEENPHTIYLGSPIQDTVRRRRKCVAAKEEEDSEEDLGMGAESECQFSDSEDIALDSSTPLTEQRPLVTWMSHCYWILLWIFLMVLSVVILLGVLLWRLRAPLFRL</sequence>
<feature type="compositionally biased region" description="Polar residues" evidence="9">
    <location>
        <begin position="289"/>
        <end position="301"/>
    </location>
</feature>
<gene>
    <name evidence="11" type="ORF">SKAU_G00171980</name>
</gene>
<evidence type="ECO:0000256" key="9">
    <source>
        <dbReference type="SAM" id="MobiDB-lite"/>
    </source>
</evidence>
<evidence type="ECO:0000256" key="4">
    <source>
        <dbReference type="ARBA" id="ARBA00022692"/>
    </source>
</evidence>
<dbReference type="OrthoDB" id="10062605at2759"/>
<dbReference type="InterPro" id="IPR008677">
    <property type="entry name" value="MRVI1"/>
</dbReference>
<proteinExistence type="predicted"/>
<keyword evidence="7 10" id="KW-0472">Membrane</keyword>
<protein>
    <recommendedName>
        <fullName evidence="13">Lymphoid-restricted membrane protein-like</fullName>
    </recommendedName>
</protein>
<dbReference type="PANTHER" id="PTHR15352">
    <property type="entry name" value="LYMPHOID-RESTRICTED MEMBRANE PROTEIN, JAW1"/>
    <property type="match status" value="1"/>
</dbReference>
<evidence type="ECO:0000256" key="7">
    <source>
        <dbReference type="ARBA" id="ARBA00023136"/>
    </source>
</evidence>
<dbReference type="EMBL" id="JAINUF010000005">
    <property type="protein sequence ID" value="KAJ8360673.1"/>
    <property type="molecule type" value="Genomic_DNA"/>
</dbReference>
<dbReference type="GO" id="GO:0016020">
    <property type="term" value="C:membrane"/>
    <property type="evidence" value="ECO:0007669"/>
    <property type="project" value="UniProtKB-SubCell"/>
</dbReference>
<keyword evidence="4 10" id="KW-0812">Transmembrane</keyword>
<keyword evidence="6 8" id="KW-0175">Coiled coil</keyword>
<comment type="caution">
    <text evidence="11">The sequence shown here is derived from an EMBL/GenBank/DDBJ whole genome shotgun (WGS) entry which is preliminary data.</text>
</comment>
<dbReference type="Proteomes" id="UP001152622">
    <property type="component" value="Chromosome 5"/>
</dbReference>
<feature type="region of interest" description="Disordered" evidence="9">
    <location>
        <begin position="1"/>
        <end position="32"/>
    </location>
</feature>
<evidence type="ECO:0000256" key="5">
    <source>
        <dbReference type="ARBA" id="ARBA00022989"/>
    </source>
</evidence>
<dbReference type="GO" id="GO:0005737">
    <property type="term" value="C:cytoplasm"/>
    <property type="evidence" value="ECO:0007669"/>
    <property type="project" value="UniProtKB-SubCell"/>
</dbReference>
<evidence type="ECO:0000256" key="10">
    <source>
        <dbReference type="SAM" id="Phobius"/>
    </source>
</evidence>
<evidence type="ECO:0000256" key="1">
    <source>
        <dbReference type="ARBA" id="ARBA00004167"/>
    </source>
</evidence>
<dbReference type="PANTHER" id="PTHR15352:SF4">
    <property type="entry name" value="LYMPHOID-RESTRICTED MEMBRANE PROTEIN-LIKE ISOFORM X1"/>
    <property type="match status" value="1"/>
</dbReference>
<evidence type="ECO:0000313" key="11">
    <source>
        <dbReference type="EMBL" id="KAJ8360673.1"/>
    </source>
</evidence>
<evidence type="ECO:0000256" key="2">
    <source>
        <dbReference type="ARBA" id="ARBA00004496"/>
    </source>
</evidence>
<reference evidence="11" key="1">
    <citation type="journal article" date="2023" name="Science">
        <title>Genome structures resolve the early diversification of teleost fishes.</title>
        <authorList>
            <person name="Parey E."/>
            <person name="Louis A."/>
            <person name="Montfort J."/>
            <person name="Bouchez O."/>
            <person name="Roques C."/>
            <person name="Iampietro C."/>
            <person name="Lluch J."/>
            <person name="Castinel A."/>
            <person name="Donnadieu C."/>
            <person name="Desvignes T."/>
            <person name="Floi Bucao C."/>
            <person name="Jouanno E."/>
            <person name="Wen M."/>
            <person name="Mejri S."/>
            <person name="Dirks R."/>
            <person name="Jansen H."/>
            <person name="Henkel C."/>
            <person name="Chen W.J."/>
            <person name="Zahm M."/>
            <person name="Cabau C."/>
            <person name="Klopp C."/>
            <person name="Thompson A.W."/>
            <person name="Robinson-Rechavi M."/>
            <person name="Braasch I."/>
            <person name="Lecointre G."/>
            <person name="Bobe J."/>
            <person name="Postlethwait J.H."/>
            <person name="Berthelot C."/>
            <person name="Roest Crollius H."/>
            <person name="Guiguen Y."/>
        </authorList>
    </citation>
    <scope>NUCLEOTIDE SEQUENCE</scope>
    <source>
        <strain evidence="11">WJC10195</strain>
    </source>
</reference>
<feature type="compositionally biased region" description="Acidic residues" evidence="9">
    <location>
        <begin position="21"/>
        <end position="30"/>
    </location>
</feature>
<evidence type="ECO:0008006" key="13">
    <source>
        <dbReference type="Google" id="ProtNLM"/>
    </source>
</evidence>